<sequence length="79" mass="8661">HYAPDGSGVQIAPDVTVYPSKAIVPRPSISTIIPRPPSDIKLWAKVLVVWDKSINDGMSYLLFDDTKLSIAPDSSAFKY</sequence>
<name>A0ACA9MYY1_9GLOM</name>
<evidence type="ECO:0000313" key="2">
    <source>
        <dbReference type="Proteomes" id="UP000789525"/>
    </source>
</evidence>
<feature type="non-terminal residue" evidence="1">
    <location>
        <position position="1"/>
    </location>
</feature>
<keyword evidence="2" id="KW-1185">Reference proteome</keyword>
<proteinExistence type="predicted"/>
<evidence type="ECO:0000313" key="1">
    <source>
        <dbReference type="EMBL" id="CAG8618360.1"/>
    </source>
</evidence>
<reference evidence="1" key="1">
    <citation type="submission" date="2021-06" db="EMBL/GenBank/DDBJ databases">
        <authorList>
            <person name="Kallberg Y."/>
            <person name="Tangrot J."/>
            <person name="Rosling A."/>
        </authorList>
    </citation>
    <scope>NUCLEOTIDE SEQUENCE</scope>
    <source>
        <strain evidence="1">CL356</strain>
    </source>
</reference>
<accession>A0ACA9MYY1</accession>
<gene>
    <name evidence="1" type="ORF">ACOLOM_LOCUS7244</name>
</gene>
<organism evidence="1 2">
    <name type="scientific">Acaulospora colombiana</name>
    <dbReference type="NCBI Taxonomy" id="27376"/>
    <lineage>
        <taxon>Eukaryota</taxon>
        <taxon>Fungi</taxon>
        <taxon>Fungi incertae sedis</taxon>
        <taxon>Mucoromycota</taxon>
        <taxon>Glomeromycotina</taxon>
        <taxon>Glomeromycetes</taxon>
        <taxon>Diversisporales</taxon>
        <taxon>Acaulosporaceae</taxon>
        <taxon>Acaulospora</taxon>
    </lineage>
</organism>
<protein>
    <submittedName>
        <fullName evidence="1">4328_t:CDS:1</fullName>
    </submittedName>
</protein>
<dbReference type="EMBL" id="CAJVPT010016332">
    <property type="protein sequence ID" value="CAG8618360.1"/>
    <property type="molecule type" value="Genomic_DNA"/>
</dbReference>
<dbReference type="Proteomes" id="UP000789525">
    <property type="component" value="Unassembled WGS sequence"/>
</dbReference>
<comment type="caution">
    <text evidence="1">The sequence shown here is derived from an EMBL/GenBank/DDBJ whole genome shotgun (WGS) entry which is preliminary data.</text>
</comment>